<evidence type="ECO:0000256" key="1">
    <source>
        <dbReference type="SAM" id="MobiDB-lite"/>
    </source>
</evidence>
<dbReference type="AlphaFoldDB" id="A0A834EY70"/>
<reference evidence="2 3" key="1">
    <citation type="journal article" date="2020" name="Nature">
        <title>Six reference-quality genomes reveal evolution of bat adaptations.</title>
        <authorList>
            <person name="Jebb D."/>
            <person name="Huang Z."/>
            <person name="Pippel M."/>
            <person name="Hughes G.M."/>
            <person name="Lavrichenko K."/>
            <person name="Devanna P."/>
            <person name="Winkler S."/>
            <person name="Jermiin L.S."/>
            <person name="Skirmuntt E.C."/>
            <person name="Katzourakis A."/>
            <person name="Burkitt-Gray L."/>
            <person name="Ray D.A."/>
            <person name="Sullivan K.A.M."/>
            <person name="Roscito J.G."/>
            <person name="Kirilenko B.M."/>
            <person name="Davalos L.M."/>
            <person name="Corthals A.P."/>
            <person name="Power M.L."/>
            <person name="Jones G."/>
            <person name="Ransome R.D."/>
            <person name="Dechmann D.K.N."/>
            <person name="Locatelli A.G."/>
            <person name="Puechmaille S.J."/>
            <person name="Fedrigo O."/>
            <person name="Jarvis E.D."/>
            <person name="Hiller M."/>
            <person name="Vernes S.C."/>
            <person name="Myers E.W."/>
            <person name="Teeling E.C."/>
        </authorList>
    </citation>
    <scope>NUCLEOTIDE SEQUENCE [LARGE SCALE GENOMIC DNA]</scope>
    <source>
        <strain evidence="2">Bat1K_MPI-CBG_1</strain>
    </source>
</reference>
<dbReference type="EMBL" id="JABVXQ010000001">
    <property type="protein sequence ID" value="KAF6130852.1"/>
    <property type="molecule type" value="Genomic_DNA"/>
</dbReference>
<gene>
    <name evidence="2" type="ORF">HJG60_007825</name>
</gene>
<sequence length="193" mass="20642">MAAVSVLRTTFSPKSTGQSSFSPWSQDPLASPYQSNPAATPRARPSCLGRGQRLGRPRGPRALTGVPSLGSGAQPRAEVNLTLALGEASQQMVWEPQREKEAHPEQSQAAFTSSSRQGWQIRAMLAVRTITGEILGTLCGWVGGKRVPGATVARWYIISGGSAAPHAVLFKGLPATCVYTGWPKMTLTWAERQ</sequence>
<name>A0A834EY70_9CHIR</name>
<protein>
    <submittedName>
        <fullName evidence="2">Uncharacterized protein</fullName>
    </submittedName>
</protein>
<feature type="region of interest" description="Disordered" evidence="1">
    <location>
        <begin position="1"/>
        <end position="73"/>
    </location>
</feature>
<evidence type="ECO:0000313" key="3">
    <source>
        <dbReference type="Proteomes" id="UP000664940"/>
    </source>
</evidence>
<accession>A0A834EY70</accession>
<dbReference type="Proteomes" id="UP000664940">
    <property type="component" value="Unassembled WGS sequence"/>
</dbReference>
<proteinExistence type="predicted"/>
<comment type="caution">
    <text evidence="2">The sequence shown here is derived from an EMBL/GenBank/DDBJ whole genome shotgun (WGS) entry which is preliminary data.</text>
</comment>
<organism evidence="2 3">
    <name type="scientific">Phyllostomus discolor</name>
    <name type="common">pale spear-nosed bat</name>
    <dbReference type="NCBI Taxonomy" id="89673"/>
    <lineage>
        <taxon>Eukaryota</taxon>
        <taxon>Metazoa</taxon>
        <taxon>Chordata</taxon>
        <taxon>Craniata</taxon>
        <taxon>Vertebrata</taxon>
        <taxon>Euteleostomi</taxon>
        <taxon>Mammalia</taxon>
        <taxon>Eutheria</taxon>
        <taxon>Laurasiatheria</taxon>
        <taxon>Chiroptera</taxon>
        <taxon>Yangochiroptera</taxon>
        <taxon>Phyllostomidae</taxon>
        <taxon>Phyllostominae</taxon>
        <taxon>Phyllostomus</taxon>
    </lineage>
</organism>
<feature type="compositionally biased region" description="Polar residues" evidence="1">
    <location>
        <begin position="7"/>
        <end position="25"/>
    </location>
</feature>
<evidence type="ECO:0000313" key="2">
    <source>
        <dbReference type="EMBL" id="KAF6130852.1"/>
    </source>
</evidence>